<evidence type="ECO:0000256" key="1">
    <source>
        <dbReference type="ARBA" id="ARBA00022670"/>
    </source>
</evidence>
<evidence type="ECO:0000256" key="5">
    <source>
        <dbReference type="ARBA" id="ARBA00023145"/>
    </source>
</evidence>
<dbReference type="InterPro" id="IPR001254">
    <property type="entry name" value="Trypsin_dom"/>
</dbReference>
<evidence type="ECO:0000259" key="8">
    <source>
        <dbReference type="PROSITE" id="PS50240"/>
    </source>
</evidence>
<dbReference type="InterPro" id="IPR033116">
    <property type="entry name" value="TRYPSIN_SER"/>
</dbReference>
<evidence type="ECO:0000256" key="6">
    <source>
        <dbReference type="ARBA" id="ARBA00023157"/>
    </source>
</evidence>
<dbReference type="SUPFAM" id="SSF50494">
    <property type="entry name" value="Trypsin-like serine proteases"/>
    <property type="match status" value="1"/>
</dbReference>
<reference evidence="9" key="2">
    <citation type="submission" date="2025-09" db="UniProtKB">
        <authorList>
            <consortium name="Ensembl"/>
        </authorList>
    </citation>
    <scope>IDENTIFICATION</scope>
</reference>
<name>A0A8C2VHA3_CHILA</name>
<dbReference type="InterPro" id="IPR001314">
    <property type="entry name" value="Peptidase_S1A"/>
</dbReference>
<dbReference type="InterPro" id="IPR043504">
    <property type="entry name" value="Peptidase_S1_PA_chymotrypsin"/>
</dbReference>
<proteinExistence type="predicted"/>
<dbReference type="Gene3D" id="2.40.10.10">
    <property type="entry name" value="Trypsin-like serine proteases"/>
    <property type="match status" value="2"/>
</dbReference>
<feature type="domain" description="Peptidase S1" evidence="8">
    <location>
        <begin position="58"/>
        <end position="286"/>
    </location>
</feature>
<dbReference type="PROSITE" id="PS50240">
    <property type="entry name" value="TRYPSIN_DOM"/>
    <property type="match status" value="1"/>
</dbReference>
<evidence type="ECO:0000313" key="10">
    <source>
        <dbReference type="Proteomes" id="UP000694398"/>
    </source>
</evidence>
<dbReference type="PANTHER" id="PTHR24271:SF81">
    <property type="entry name" value="GRANZYME B"/>
    <property type="match status" value="1"/>
</dbReference>
<dbReference type="GeneTree" id="ENSGT01030000234551"/>
<dbReference type="CDD" id="cd00190">
    <property type="entry name" value="Tryp_SPc"/>
    <property type="match status" value="1"/>
</dbReference>
<sequence length="294" mass="32883">MSAIQKIQMGRPTNKSIKLLPQAQRFRSSDLGRLLGKMLLLLLLLTFFLPQRTRAGEIIGGHEAKPHSRPYMAYLEIMENNSVMNCGGFLIHKKFVLTAAHCAQRPQHQEITVLLGAHNIRKQEKTWQVVRVKRAIPHPAFNLKNITNDIMLLQLEKKANLTKAVQLLRLPKGKTQVKPGALCQVAGWGQLAPNGGFPNTLQEVEMIVQRDEECKVNFRNIYDSATEMCVGDPEVKKASFKGDSGGPLVCNNVAQGIVSYGPQDGTTPRIFTKVSHFLDWIKKTMKHDKLQGAN</sequence>
<dbReference type="GO" id="GO:0005737">
    <property type="term" value="C:cytoplasm"/>
    <property type="evidence" value="ECO:0007669"/>
    <property type="project" value="TreeGrafter"/>
</dbReference>
<evidence type="ECO:0000256" key="3">
    <source>
        <dbReference type="ARBA" id="ARBA00022801"/>
    </source>
</evidence>
<evidence type="ECO:0000256" key="2">
    <source>
        <dbReference type="ARBA" id="ARBA00022729"/>
    </source>
</evidence>
<dbReference type="PROSITE" id="PS00134">
    <property type="entry name" value="TRYPSIN_HIS"/>
    <property type="match status" value="1"/>
</dbReference>
<keyword evidence="2" id="KW-0732">Signal</keyword>
<evidence type="ECO:0000313" key="9">
    <source>
        <dbReference type="Ensembl" id="ENSCLAP00000014801.1"/>
    </source>
</evidence>
<reference evidence="9" key="1">
    <citation type="submission" date="2025-08" db="UniProtKB">
        <authorList>
            <consortium name="Ensembl"/>
        </authorList>
    </citation>
    <scope>IDENTIFICATION</scope>
</reference>
<keyword evidence="3 7" id="KW-0378">Hydrolase</keyword>
<dbReference type="GO" id="GO:0006508">
    <property type="term" value="P:proteolysis"/>
    <property type="evidence" value="ECO:0007669"/>
    <property type="project" value="UniProtKB-KW"/>
</dbReference>
<organism evidence="9 10">
    <name type="scientific">Chinchilla lanigera</name>
    <name type="common">Long-tailed chinchilla</name>
    <name type="synonym">Chinchilla villidera</name>
    <dbReference type="NCBI Taxonomy" id="34839"/>
    <lineage>
        <taxon>Eukaryota</taxon>
        <taxon>Metazoa</taxon>
        <taxon>Chordata</taxon>
        <taxon>Craniata</taxon>
        <taxon>Vertebrata</taxon>
        <taxon>Euteleostomi</taxon>
        <taxon>Mammalia</taxon>
        <taxon>Eutheria</taxon>
        <taxon>Euarchontoglires</taxon>
        <taxon>Glires</taxon>
        <taxon>Rodentia</taxon>
        <taxon>Hystricomorpha</taxon>
        <taxon>Chinchillidae</taxon>
        <taxon>Chinchilla</taxon>
    </lineage>
</organism>
<dbReference type="PROSITE" id="PS00135">
    <property type="entry name" value="TRYPSIN_SER"/>
    <property type="match status" value="1"/>
</dbReference>
<dbReference type="Pfam" id="PF00089">
    <property type="entry name" value="Trypsin"/>
    <property type="match status" value="1"/>
</dbReference>
<dbReference type="PANTHER" id="PTHR24271">
    <property type="entry name" value="KALLIKREIN-RELATED"/>
    <property type="match status" value="1"/>
</dbReference>
<gene>
    <name evidence="9" type="primary">LOC102020772</name>
</gene>
<keyword evidence="1 7" id="KW-0645">Protease</keyword>
<dbReference type="SMART" id="SM00020">
    <property type="entry name" value="Tryp_SPc"/>
    <property type="match status" value="1"/>
</dbReference>
<keyword evidence="5" id="KW-0865">Zymogen</keyword>
<protein>
    <submittedName>
        <fullName evidence="9">Granzyme B-like</fullName>
    </submittedName>
</protein>
<dbReference type="Proteomes" id="UP000694398">
    <property type="component" value="Unassembled WGS sequence"/>
</dbReference>
<keyword evidence="4 7" id="KW-0720">Serine protease</keyword>
<dbReference type="InterPro" id="IPR018114">
    <property type="entry name" value="TRYPSIN_HIS"/>
</dbReference>
<dbReference type="PRINTS" id="PR00722">
    <property type="entry name" value="CHYMOTRYPSIN"/>
</dbReference>
<keyword evidence="6" id="KW-1015">Disulfide bond</keyword>
<dbReference type="GO" id="GO:0004252">
    <property type="term" value="F:serine-type endopeptidase activity"/>
    <property type="evidence" value="ECO:0007669"/>
    <property type="project" value="InterPro"/>
</dbReference>
<dbReference type="AlphaFoldDB" id="A0A8C2VHA3"/>
<evidence type="ECO:0000256" key="4">
    <source>
        <dbReference type="ARBA" id="ARBA00022825"/>
    </source>
</evidence>
<dbReference type="FunFam" id="2.40.10.10:FF:000014">
    <property type="entry name" value="Complement factor D"/>
    <property type="match status" value="1"/>
</dbReference>
<keyword evidence="10" id="KW-1185">Reference proteome</keyword>
<evidence type="ECO:0000256" key="7">
    <source>
        <dbReference type="RuleBase" id="RU363034"/>
    </source>
</evidence>
<dbReference type="FunFam" id="2.40.10.10:FF:000068">
    <property type="entry name" value="transmembrane protease serine 2"/>
    <property type="match status" value="1"/>
</dbReference>
<dbReference type="InterPro" id="IPR009003">
    <property type="entry name" value="Peptidase_S1_PA"/>
</dbReference>
<dbReference type="Ensembl" id="ENSCLAT00000014960.1">
    <property type="protein sequence ID" value="ENSCLAP00000014801.1"/>
    <property type="gene ID" value="ENSCLAG00000010208.1"/>
</dbReference>
<accession>A0A8C2VHA3</accession>